<dbReference type="KEGG" id="rma:Rmag_0522"/>
<proteinExistence type="inferred from homology"/>
<comment type="function">
    <text evidence="9 10">Catalyzes the ferrous insertion into protoporphyrin IX.</text>
</comment>
<dbReference type="UniPathway" id="UPA00252">
    <property type="reaction ID" value="UER00325"/>
</dbReference>
<evidence type="ECO:0000256" key="3">
    <source>
        <dbReference type="ARBA" id="ARBA00022723"/>
    </source>
</evidence>
<dbReference type="GO" id="GO:0046872">
    <property type="term" value="F:metal ion binding"/>
    <property type="evidence" value="ECO:0007669"/>
    <property type="project" value="UniProtKB-KW"/>
</dbReference>
<evidence type="ECO:0000256" key="10">
    <source>
        <dbReference type="RuleBase" id="RU000607"/>
    </source>
</evidence>
<evidence type="ECO:0000256" key="8">
    <source>
        <dbReference type="ARBA" id="ARBA00024536"/>
    </source>
</evidence>
<keyword evidence="2 9" id="KW-0963">Cytoplasm</keyword>
<protein>
    <recommendedName>
        <fullName evidence="9 10">Ferrochelatase</fullName>
        <ecNumber evidence="9 10">4.98.1.1</ecNumber>
    </recommendedName>
    <alternativeName>
        <fullName evidence="9">Heme synthase</fullName>
    </alternativeName>
    <alternativeName>
        <fullName evidence="9">Protoheme ferro-lyase</fullName>
    </alternativeName>
</protein>
<feature type="binding site" evidence="9">
    <location>
        <position position="205"/>
    </location>
    <ligand>
        <name>Fe(2+)</name>
        <dbReference type="ChEBI" id="CHEBI:29033"/>
    </ligand>
</feature>
<dbReference type="HAMAP" id="MF_00323">
    <property type="entry name" value="Ferrochelatase"/>
    <property type="match status" value="1"/>
</dbReference>
<dbReference type="eggNOG" id="COG0276">
    <property type="taxonomic scope" value="Bacteria"/>
</dbReference>
<keyword evidence="4 9" id="KW-0408">Iron</keyword>
<dbReference type="Proteomes" id="UP000002587">
    <property type="component" value="Chromosome"/>
</dbReference>
<comment type="subcellular location">
    <subcellularLocation>
        <location evidence="9 10">Cytoplasm</location>
    </subcellularLocation>
</comment>
<feature type="binding site" evidence="9">
    <location>
        <position position="286"/>
    </location>
    <ligand>
        <name>Fe(2+)</name>
        <dbReference type="ChEBI" id="CHEBI:29033"/>
    </ligand>
</feature>
<keyword evidence="7 9" id="KW-0627">Porphyrin biosynthesis</keyword>
<evidence type="ECO:0000256" key="2">
    <source>
        <dbReference type="ARBA" id="ARBA00022490"/>
    </source>
</evidence>
<keyword evidence="5 9" id="KW-0350">Heme biosynthesis</keyword>
<dbReference type="GO" id="GO:0004325">
    <property type="term" value="F:ferrochelatase activity"/>
    <property type="evidence" value="ECO:0007669"/>
    <property type="project" value="UniProtKB-UniRule"/>
</dbReference>
<dbReference type="GO" id="GO:0006783">
    <property type="term" value="P:heme biosynthetic process"/>
    <property type="evidence" value="ECO:0007669"/>
    <property type="project" value="UniProtKB-UniRule"/>
</dbReference>
<dbReference type="InterPro" id="IPR001015">
    <property type="entry name" value="Ferrochelatase"/>
</dbReference>
<organism evidence="11 12">
    <name type="scientific">Ruthia magnifica subsp. Calyptogena magnifica</name>
    <dbReference type="NCBI Taxonomy" id="413404"/>
    <lineage>
        <taxon>Bacteria</taxon>
        <taxon>Pseudomonadati</taxon>
        <taxon>Pseudomonadota</taxon>
        <taxon>Gammaproteobacteria</taxon>
        <taxon>Candidatus Pseudothioglobaceae</taxon>
        <taxon>Candidatus Ruthturnera</taxon>
    </lineage>
</organism>
<sequence>MLALYDLMKIGILLTNLGTPDAPTKAALRRFLSEFLSDPRVIDPPNKLIWWLALNVVILNIRPKRLAKNYAKIWNKIGIGSPLLSITKLQLEGVKKILLEQHENLVFEMGMRYGNPSISSALDKLRAKGCEKIIVLPLYPQYSNTTTLSTLDAINQTLDSWVQKPEIAFIEHYYDNNGYLQSLTNSVLEHQTKHGKPDKLMISFHGIPQRYVDNGDVYYDHCVSTAKLLAKKLDLDESDYLFSFQSIFGREPWTKPQTKERLKTLAGDGVVHIQVICPGFLADCLETLEEIECENRNYFIQAGGRQFSYISALNDRDDHIKMLIDLISTHL</sequence>
<comment type="similarity">
    <text evidence="1 9 10">Belongs to the ferrochelatase family.</text>
</comment>
<evidence type="ECO:0000256" key="7">
    <source>
        <dbReference type="ARBA" id="ARBA00023244"/>
    </source>
</evidence>
<keyword evidence="3 9" id="KW-0479">Metal-binding</keyword>
<evidence type="ECO:0000256" key="6">
    <source>
        <dbReference type="ARBA" id="ARBA00023239"/>
    </source>
</evidence>
<dbReference type="PANTHER" id="PTHR11108:SF1">
    <property type="entry name" value="FERROCHELATASE, MITOCHONDRIAL"/>
    <property type="match status" value="1"/>
</dbReference>
<dbReference type="Gene3D" id="3.40.50.1400">
    <property type="match status" value="2"/>
</dbReference>
<comment type="catalytic activity">
    <reaction evidence="9 10">
        <text>heme b + 2 H(+) = protoporphyrin IX + Fe(2+)</text>
        <dbReference type="Rhea" id="RHEA:22584"/>
        <dbReference type="ChEBI" id="CHEBI:15378"/>
        <dbReference type="ChEBI" id="CHEBI:29033"/>
        <dbReference type="ChEBI" id="CHEBI:57306"/>
        <dbReference type="ChEBI" id="CHEBI:60344"/>
        <dbReference type="EC" id="4.98.1.1"/>
    </reaction>
</comment>
<evidence type="ECO:0000256" key="1">
    <source>
        <dbReference type="ARBA" id="ARBA00007718"/>
    </source>
</evidence>
<dbReference type="AlphaFoldDB" id="A1AWG9"/>
<dbReference type="NCBIfam" id="TIGR00109">
    <property type="entry name" value="hemH"/>
    <property type="match status" value="1"/>
</dbReference>
<evidence type="ECO:0000256" key="5">
    <source>
        <dbReference type="ARBA" id="ARBA00023133"/>
    </source>
</evidence>
<evidence type="ECO:0000256" key="9">
    <source>
        <dbReference type="HAMAP-Rule" id="MF_00323"/>
    </source>
</evidence>
<keyword evidence="6 9" id="KW-0456">Lyase</keyword>
<dbReference type="PANTHER" id="PTHR11108">
    <property type="entry name" value="FERROCHELATASE"/>
    <property type="match status" value="1"/>
</dbReference>
<dbReference type="InterPro" id="IPR019772">
    <property type="entry name" value="Ferrochelatase_AS"/>
</dbReference>
<comment type="pathway">
    <text evidence="9 10">Porphyrin-containing compound metabolism; protoheme biosynthesis; protoheme from protoporphyrin-IX: step 1/1.</text>
</comment>
<accession>A1AWG9</accession>
<dbReference type="EC" id="4.98.1.1" evidence="9 10"/>
<dbReference type="InterPro" id="IPR033659">
    <property type="entry name" value="Ferrochelatase_N"/>
</dbReference>
<dbReference type="HOGENOM" id="CLU_018884_0_0_6"/>
<evidence type="ECO:0000313" key="11">
    <source>
        <dbReference type="EMBL" id="ABL02276.1"/>
    </source>
</evidence>
<dbReference type="EMBL" id="CP000488">
    <property type="protein sequence ID" value="ABL02276.1"/>
    <property type="molecule type" value="Genomic_DNA"/>
</dbReference>
<dbReference type="STRING" id="413404.Rmag_0522"/>
<keyword evidence="12" id="KW-1185">Reference proteome</keyword>
<name>A1AWG9_RUTMC</name>
<dbReference type="FunFam" id="3.40.50.1400:FF:000002">
    <property type="entry name" value="Ferrochelatase"/>
    <property type="match status" value="1"/>
</dbReference>
<comment type="catalytic activity">
    <reaction evidence="8">
        <text>Fe-coproporphyrin III + 2 H(+) = coproporphyrin III + Fe(2+)</text>
        <dbReference type="Rhea" id="RHEA:49572"/>
        <dbReference type="ChEBI" id="CHEBI:15378"/>
        <dbReference type="ChEBI" id="CHEBI:29033"/>
        <dbReference type="ChEBI" id="CHEBI:68438"/>
        <dbReference type="ChEBI" id="CHEBI:131725"/>
        <dbReference type="EC" id="4.99.1.9"/>
    </reaction>
    <physiologicalReaction direction="right-to-left" evidence="8">
        <dbReference type="Rhea" id="RHEA:49574"/>
    </physiologicalReaction>
</comment>
<reference evidence="11 12" key="1">
    <citation type="journal article" date="2007" name="Science">
        <title>The Calyptogena magnifica chemoautotrophic symbiont genome.</title>
        <authorList>
            <person name="Newton I.L.G."/>
            <person name="Woyke T."/>
            <person name="Auchtung T.A."/>
            <person name="Dilly G.F."/>
            <person name="Dutton R.J."/>
            <person name="Fisher M.C."/>
            <person name="Fontanez K.M."/>
            <person name="Lau E."/>
            <person name="Stewart F.J."/>
            <person name="Richardson P.M."/>
            <person name="Barry K.W."/>
            <person name="Saunders E."/>
            <person name="Detter J.C."/>
            <person name="Wu D."/>
            <person name="Eisen J.A."/>
            <person name="Cavanaugh C.M."/>
        </authorList>
    </citation>
    <scope>NUCLEOTIDE SEQUENCE [LARGE SCALE GENOMIC DNA]</scope>
    <source>
        <strain evidence="11 12">Cm</strain>
    </source>
</reference>
<dbReference type="InterPro" id="IPR033644">
    <property type="entry name" value="Ferrochelatase_C"/>
</dbReference>
<gene>
    <name evidence="9" type="primary">hemH</name>
    <name evidence="11" type="ordered locus">Rmag_0522</name>
</gene>
<dbReference type="GO" id="GO:0005737">
    <property type="term" value="C:cytoplasm"/>
    <property type="evidence" value="ECO:0007669"/>
    <property type="project" value="UniProtKB-SubCell"/>
</dbReference>
<dbReference type="CDD" id="cd03411">
    <property type="entry name" value="Ferrochelatase_N"/>
    <property type="match status" value="1"/>
</dbReference>
<dbReference type="CDD" id="cd00419">
    <property type="entry name" value="Ferrochelatase_C"/>
    <property type="match status" value="1"/>
</dbReference>
<dbReference type="SUPFAM" id="SSF53800">
    <property type="entry name" value="Chelatase"/>
    <property type="match status" value="1"/>
</dbReference>
<evidence type="ECO:0000256" key="4">
    <source>
        <dbReference type="ARBA" id="ARBA00023004"/>
    </source>
</evidence>
<dbReference type="PROSITE" id="PS00534">
    <property type="entry name" value="FERROCHELATASE"/>
    <property type="match status" value="1"/>
</dbReference>
<evidence type="ECO:0000313" key="12">
    <source>
        <dbReference type="Proteomes" id="UP000002587"/>
    </source>
</evidence>
<dbReference type="Pfam" id="PF00762">
    <property type="entry name" value="Ferrochelatase"/>
    <property type="match status" value="1"/>
</dbReference>